<evidence type="ECO:0000256" key="4">
    <source>
        <dbReference type="ARBA" id="ARBA00022691"/>
    </source>
</evidence>
<dbReference type="GO" id="GO:0032259">
    <property type="term" value="P:methylation"/>
    <property type="evidence" value="ECO:0007669"/>
    <property type="project" value="UniProtKB-KW"/>
</dbReference>
<evidence type="ECO:0000313" key="6">
    <source>
        <dbReference type="Proteomes" id="UP000887567"/>
    </source>
</evidence>
<keyword evidence="6" id="KW-1185">Reference proteome</keyword>
<evidence type="ECO:0000256" key="3">
    <source>
        <dbReference type="ARBA" id="ARBA00022679"/>
    </source>
</evidence>
<dbReference type="GeneID" id="110248464"/>
<dbReference type="PANTHER" id="PTHR10867:SF17">
    <property type="entry name" value="NICOTINAMIDE N-METHYLTRANSFERASE"/>
    <property type="match status" value="1"/>
</dbReference>
<keyword evidence="2" id="KW-0489">Methyltransferase</keyword>
<dbReference type="Proteomes" id="UP000887567">
    <property type="component" value="Unplaced"/>
</dbReference>
<dbReference type="Gene3D" id="3.40.50.150">
    <property type="entry name" value="Vaccinia Virus protein VP39"/>
    <property type="match status" value="1"/>
</dbReference>
<organism evidence="5 6">
    <name type="scientific">Exaiptasia diaphana</name>
    <name type="common">Tropical sea anemone</name>
    <name type="synonym">Aiptasia pulchella</name>
    <dbReference type="NCBI Taxonomy" id="2652724"/>
    <lineage>
        <taxon>Eukaryota</taxon>
        <taxon>Metazoa</taxon>
        <taxon>Cnidaria</taxon>
        <taxon>Anthozoa</taxon>
        <taxon>Hexacorallia</taxon>
        <taxon>Actiniaria</taxon>
        <taxon>Aiptasiidae</taxon>
        <taxon>Exaiptasia</taxon>
    </lineage>
</organism>
<dbReference type="AlphaFoldDB" id="A0A913XVV1"/>
<dbReference type="OMA" id="SETNCER"/>
<evidence type="ECO:0000256" key="1">
    <source>
        <dbReference type="ARBA" id="ARBA00007996"/>
    </source>
</evidence>
<dbReference type="GO" id="GO:0008170">
    <property type="term" value="F:N-methyltransferase activity"/>
    <property type="evidence" value="ECO:0007669"/>
    <property type="project" value="TreeGrafter"/>
</dbReference>
<dbReference type="PANTHER" id="PTHR10867">
    <property type="entry name" value="NNMT/PNMT/TEMT FAMILY MEMBER"/>
    <property type="match status" value="1"/>
</dbReference>
<dbReference type="NCBIfam" id="NF041360">
    <property type="entry name" value="GntF_guanitoxin"/>
    <property type="match status" value="1"/>
</dbReference>
<evidence type="ECO:0008006" key="7">
    <source>
        <dbReference type="Google" id="ProtNLM"/>
    </source>
</evidence>
<dbReference type="EnsemblMetazoa" id="XM_021054995.1">
    <property type="protein sequence ID" value="XP_020910654.1"/>
    <property type="gene ID" value="LOC110248464"/>
</dbReference>
<protein>
    <recommendedName>
        <fullName evidence="7">Nicotinamide N-methyltransferase-like</fullName>
    </recommendedName>
</protein>
<dbReference type="GO" id="GO:0005829">
    <property type="term" value="C:cytosol"/>
    <property type="evidence" value="ECO:0007669"/>
    <property type="project" value="TreeGrafter"/>
</dbReference>
<sequence length="273" mass="31613">MAVETTKDYQTFFDPMVYLLNCFDQPQKDAFVLRRLTDFWIQIAKDGRKFTNMLEYGTGPVVSRLINAAKHVQSIIAAEYLPANRQAMEDWINQDPKAFNWRPTFEYVVQKLEGMTPDEVEKREAEVREKIKAVVHCDVKAENHLEIPSEISAKYGPPFDIVMTCFCIEAAVESEKEYRNQIAYLAGLLRPGGYLVMHGVVKERFYKVGDKLFYSFPLMKEWILESMKDAGLKNINFDLFSSNFSREEFSSVYPIEDLKSGLKDHYSVYGQLC</sequence>
<proteinExistence type="inferred from homology"/>
<keyword evidence="4" id="KW-0949">S-adenosyl-L-methionine</keyword>
<comment type="similarity">
    <text evidence="1">Belongs to the class I-like SAM-binding methyltransferase superfamily. NNMT/PNMT/TEMT family.</text>
</comment>
<dbReference type="Pfam" id="PF01234">
    <property type="entry name" value="NNMT_PNMT_TEMT"/>
    <property type="match status" value="1"/>
</dbReference>
<dbReference type="SUPFAM" id="SSF53335">
    <property type="entry name" value="S-adenosyl-L-methionine-dependent methyltransferases"/>
    <property type="match status" value="1"/>
</dbReference>
<dbReference type="PROSITE" id="PS51681">
    <property type="entry name" value="SAM_MT_NNMT_PNMT_TEMT"/>
    <property type="match status" value="1"/>
</dbReference>
<accession>A0A913XVV1</accession>
<reference evidence="5" key="1">
    <citation type="submission" date="2022-11" db="UniProtKB">
        <authorList>
            <consortium name="EnsemblMetazoa"/>
        </authorList>
    </citation>
    <scope>IDENTIFICATION</scope>
</reference>
<dbReference type="OrthoDB" id="5945614at2759"/>
<evidence type="ECO:0000313" key="5">
    <source>
        <dbReference type="EnsemblMetazoa" id="XP_020910654.1"/>
    </source>
</evidence>
<dbReference type="InterPro" id="IPR000940">
    <property type="entry name" value="NNMT_TEMT_trans"/>
</dbReference>
<dbReference type="InterPro" id="IPR029063">
    <property type="entry name" value="SAM-dependent_MTases_sf"/>
</dbReference>
<keyword evidence="3" id="KW-0808">Transferase</keyword>
<name>A0A913XVV1_EXADI</name>
<dbReference type="KEGG" id="epa:110248464"/>
<evidence type="ECO:0000256" key="2">
    <source>
        <dbReference type="ARBA" id="ARBA00022603"/>
    </source>
</evidence>
<dbReference type="InterPro" id="IPR053384">
    <property type="entry name" value="SAM-dep_methyltransferase"/>
</dbReference>
<dbReference type="RefSeq" id="XP_020910654.1">
    <property type="nucleotide sequence ID" value="XM_021054995.1"/>
</dbReference>